<evidence type="ECO:0000256" key="1">
    <source>
        <dbReference type="SAM" id="MobiDB-lite"/>
    </source>
</evidence>
<sequence length="479" mass="54403">MSFFKLPRNYFGTAVTSPSQPEQPPRKRQRRPSDASIASVEMNEESIDSTSPNSPTSTMHRRAEPQTEARVDGNSVLSSSGPETVPTRNDVNPTANTSRDALKDVGRQLKDILEGLKKQLESPAGSYVDISCNFTVDIRGPCPESYKIVLVHDLDATPSGLDVRVENSPRDSVITLPTPISAGHPAPTPVARFPNKMDLDMMLERDLMSRRKLQQQEEENANKQGGDDGSNTSLKRKRDEEETPAPSRSRLELQKMLENNRDDIQDDTVESVNHLQRLMRRWREQWRDKNAWMFDFFKQMHEEERSKKAWLEERFAALHREIGADLAQPVIEENGSESGSKARLFMELKNLSNQVKWVEDCRRIADASHDKKEDTWRSTSATFHDQMRRQRETYEQWMIQEVKTLRSMLSHVLGEIRALSPVVMSLKWDDPTFRHPAPPPAIPYGAPAPAPPPHPQHSTPRANQTPASKVPLPPSNRTT</sequence>
<feature type="compositionally biased region" description="Polar residues" evidence="1">
    <location>
        <begin position="75"/>
        <end position="99"/>
    </location>
</feature>
<feature type="compositionally biased region" description="Polar residues" evidence="1">
    <location>
        <begin position="456"/>
        <end position="467"/>
    </location>
</feature>
<dbReference type="Proteomes" id="UP000799429">
    <property type="component" value="Unassembled WGS sequence"/>
</dbReference>
<evidence type="ECO:0000313" key="3">
    <source>
        <dbReference type="Proteomes" id="UP000799429"/>
    </source>
</evidence>
<feature type="compositionally biased region" description="Basic and acidic residues" evidence="1">
    <location>
        <begin position="61"/>
        <end position="71"/>
    </location>
</feature>
<name>A0A9P4SBE9_9PEZI</name>
<dbReference type="AlphaFoldDB" id="A0A9P4SBE9"/>
<comment type="caution">
    <text evidence="2">The sequence shown here is derived from an EMBL/GenBank/DDBJ whole genome shotgun (WGS) entry which is preliminary data.</text>
</comment>
<feature type="region of interest" description="Disordered" evidence="1">
    <location>
        <begin position="434"/>
        <end position="479"/>
    </location>
</feature>
<dbReference type="EMBL" id="MU006096">
    <property type="protein sequence ID" value="KAF2838533.1"/>
    <property type="molecule type" value="Genomic_DNA"/>
</dbReference>
<proteinExistence type="predicted"/>
<feature type="compositionally biased region" description="Polar residues" evidence="1">
    <location>
        <begin position="48"/>
        <end position="58"/>
    </location>
</feature>
<dbReference type="OrthoDB" id="3645916at2759"/>
<evidence type="ECO:0000313" key="2">
    <source>
        <dbReference type="EMBL" id="KAF2838533.1"/>
    </source>
</evidence>
<feature type="region of interest" description="Disordered" evidence="1">
    <location>
        <begin position="212"/>
        <end position="252"/>
    </location>
</feature>
<feature type="region of interest" description="Disordered" evidence="1">
    <location>
        <begin position="1"/>
        <end position="103"/>
    </location>
</feature>
<protein>
    <submittedName>
        <fullName evidence="2">Uncharacterized protein</fullName>
    </submittedName>
</protein>
<keyword evidence="3" id="KW-1185">Reference proteome</keyword>
<organism evidence="2 3">
    <name type="scientific">Patellaria atrata CBS 101060</name>
    <dbReference type="NCBI Taxonomy" id="1346257"/>
    <lineage>
        <taxon>Eukaryota</taxon>
        <taxon>Fungi</taxon>
        <taxon>Dikarya</taxon>
        <taxon>Ascomycota</taxon>
        <taxon>Pezizomycotina</taxon>
        <taxon>Dothideomycetes</taxon>
        <taxon>Dothideomycetes incertae sedis</taxon>
        <taxon>Patellariales</taxon>
        <taxon>Patellariaceae</taxon>
        <taxon>Patellaria</taxon>
    </lineage>
</organism>
<gene>
    <name evidence="2" type="ORF">M501DRAFT_992507</name>
</gene>
<reference evidence="2" key="1">
    <citation type="journal article" date="2020" name="Stud. Mycol.">
        <title>101 Dothideomycetes genomes: a test case for predicting lifestyles and emergence of pathogens.</title>
        <authorList>
            <person name="Haridas S."/>
            <person name="Albert R."/>
            <person name="Binder M."/>
            <person name="Bloem J."/>
            <person name="Labutti K."/>
            <person name="Salamov A."/>
            <person name="Andreopoulos B."/>
            <person name="Baker S."/>
            <person name="Barry K."/>
            <person name="Bills G."/>
            <person name="Bluhm B."/>
            <person name="Cannon C."/>
            <person name="Castanera R."/>
            <person name="Culley D."/>
            <person name="Daum C."/>
            <person name="Ezra D."/>
            <person name="Gonzalez J."/>
            <person name="Henrissat B."/>
            <person name="Kuo A."/>
            <person name="Liang C."/>
            <person name="Lipzen A."/>
            <person name="Lutzoni F."/>
            <person name="Magnuson J."/>
            <person name="Mondo S."/>
            <person name="Nolan M."/>
            <person name="Ohm R."/>
            <person name="Pangilinan J."/>
            <person name="Park H.-J."/>
            <person name="Ramirez L."/>
            <person name="Alfaro M."/>
            <person name="Sun H."/>
            <person name="Tritt A."/>
            <person name="Yoshinaga Y."/>
            <person name="Zwiers L.-H."/>
            <person name="Turgeon B."/>
            <person name="Goodwin S."/>
            <person name="Spatafora J."/>
            <person name="Crous P."/>
            <person name="Grigoriev I."/>
        </authorList>
    </citation>
    <scope>NUCLEOTIDE SEQUENCE</scope>
    <source>
        <strain evidence="2">CBS 101060</strain>
    </source>
</reference>
<feature type="compositionally biased region" description="Pro residues" evidence="1">
    <location>
        <begin position="436"/>
        <end position="455"/>
    </location>
</feature>
<accession>A0A9P4SBE9</accession>